<dbReference type="RefSeq" id="WP_174192962.1">
    <property type="nucleotide sequence ID" value="NZ_CP046051.1"/>
</dbReference>
<comment type="subcellular location">
    <subcellularLocation>
        <location evidence="1">Cell membrane</location>
        <topology evidence="1">Multi-pass membrane protein</topology>
    </subcellularLocation>
</comment>
<dbReference type="EMBL" id="CP046051">
    <property type="protein sequence ID" value="QKN23645.1"/>
    <property type="molecule type" value="Genomic_DNA"/>
</dbReference>
<keyword evidence="5 6" id="KW-0472">Membrane</keyword>
<feature type="transmembrane region" description="Helical" evidence="6">
    <location>
        <begin position="271"/>
        <end position="288"/>
    </location>
</feature>
<evidence type="ECO:0000256" key="3">
    <source>
        <dbReference type="ARBA" id="ARBA00022692"/>
    </source>
</evidence>
<sequence length="316" mass="33057">MNTKTLSRPRIGDILQNLGAMIALIVLFVAFSIISADFRSMNNILSLLKQASTNGLIAFGMTGVILTGGIDLSVGSLLALTTVVGALMIHAGTAPVIAMLCVLLLGVVLGALNGILITKGRLQPFIATLITMTVYRGLTYIFSNGMPISGLGSDPLLSGVGRGTMMSIPVPVWIMVVLFALYFFILNKTTFGRKVYATGSNEKAAQLAGVNTHKTKVILYTISGFLASAAGLILLSRLGSAQPTIGVGYETDAIAAVALGGTSMMGGRGKIYGTLIGVLIIAVLNNGLNIMNVSSYYQDVVKGIVILLAVLSDRKR</sequence>
<evidence type="ECO:0000256" key="5">
    <source>
        <dbReference type="ARBA" id="ARBA00023136"/>
    </source>
</evidence>
<dbReference type="AlphaFoldDB" id="A0A859DQB9"/>
<evidence type="ECO:0000313" key="7">
    <source>
        <dbReference type="EMBL" id="QKN23645.1"/>
    </source>
</evidence>
<dbReference type="Proteomes" id="UP000509623">
    <property type="component" value="Chromosome"/>
</dbReference>
<feature type="transmembrane region" description="Helical" evidence="6">
    <location>
        <begin position="125"/>
        <end position="143"/>
    </location>
</feature>
<evidence type="ECO:0000313" key="8">
    <source>
        <dbReference type="EMBL" id="QKO29682.1"/>
    </source>
</evidence>
<accession>A0A859DQB9</accession>
<evidence type="ECO:0000256" key="2">
    <source>
        <dbReference type="ARBA" id="ARBA00022475"/>
    </source>
</evidence>
<dbReference type="GO" id="GO:0022857">
    <property type="term" value="F:transmembrane transporter activity"/>
    <property type="evidence" value="ECO:0007669"/>
    <property type="project" value="InterPro"/>
</dbReference>
<proteinExistence type="predicted"/>
<feature type="transmembrane region" description="Helical" evidence="6">
    <location>
        <begin position="56"/>
        <end position="89"/>
    </location>
</feature>
<evidence type="ECO:0000313" key="10">
    <source>
        <dbReference type="Proteomes" id="UP000509623"/>
    </source>
</evidence>
<dbReference type="KEGG" id="clf:GJQ69_03630"/>
<reference evidence="8" key="3">
    <citation type="journal article" date="2022" name="Int. J. Syst. Evol. Microbiol.">
        <title>Caproicibacterium lactatifermentans sp. nov., isolated from pit clay used for the production of Chinese strong aroma-type liquor.</title>
        <authorList>
            <person name="Wang H."/>
            <person name="Gu Y."/>
            <person name="Zhao D."/>
            <person name="Qiao Z."/>
            <person name="Zheng J."/>
            <person name="Gao J."/>
            <person name="Ren C."/>
            <person name="Xu Y."/>
        </authorList>
    </citation>
    <scope>NUCLEOTIDE SEQUENCE</scope>
    <source>
        <strain evidence="8">JNU-WLY1368</strain>
    </source>
</reference>
<dbReference type="GO" id="GO:0005886">
    <property type="term" value="C:plasma membrane"/>
    <property type="evidence" value="ECO:0007669"/>
    <property type="project" value="UniProtKB-SubCell"/>
</dbReference>
<feature type="transmembrane region" description="Helical" evidence="6">
    <location>
        <begin position="95"/>
        <end position="118"/>
    </location>
</feature>
<keyword evidence="10" id="KW-1185">Reference proteome</keyword>
<protein>
    <submittedName>
        <fullName evidence="7">Ribose ABC transporter permease</fullName>
    </submittedName>
</protein>
<dbReference type="Pfam" id="PF02653">
    <property type="entry name" value="BPD_transp_2"/>
    <property type="match status" value="1"/>
</dbReference>
<gene>
    <name evidence="7" type="primary">rbsC</name>
    <name evidence="7" type="ORF">GJQ69_03630</name>
    <name evidence="8" type="ORF">GKP14_00745</name>
</gene>
<dbReference type="PANTHER" id="PTHR32196:SF72">
    <property type="entry name" value="RIBOSE IMPORT PERMEASE PROTEIN RBSC"/>
    <property type="match status" value="1"/>
</dbReference>
<reference evidence="9 10" key="1">
    <citation type="submission" date="2019-11" db="EMBL/GenBank/DDBJ databases">
        <authorList>
            <person name="Ren C."/>
            <person name="Wang H."/>
            <person name="Xu Y."/>
        </authorList>
    </citation>
    <scope>NUCLEOTIDE SEQUENCE [LARGE SCALE GENOMIC DNA]</scope>
    <source>
        <strain evidence="10">JNU-WLY1368</strain>
        <strain evidence="7 9">LBM 19010</strain>
    </source>
</reference>
<dbReference type="CDD" id="cd06579">
    <property type="entry name" value="TM_PBP1_transp_AraH_like"/>
    <property type="match status" value="1"/>
</dbReference>
<keyword evidence="2" id="KW-1003">Cell membrane</keyword>
<feature type="transmembrane region" description="Helical" evidence="6">
    <location>
        <begin position="163"/>
        <end position="185"/>
    </location>
</feature>
<keyword evidence="4 6" id="KW-1133">Transmembrane helix</keyword>
<evidence type="ECO:0000256" key="1">
    <source>
        <dbReference type="ARBA" id="ARBA00004651"/>
    </source>
</evidence>
<keyword evidence="3 6" id="KW-0812">Transmembrane</keyword>
<feature type="transmembrane region" description="Helical" evidence="6">
    <location>
        <begin position="14"/>
        <end position="35"/>
    </location>
</feature>
<organism evidence="7 9">
    <name type="scientific">Caproicibacterium lactatifermentans</name>
    <dbReference type="NCBI Taxonomy" id="2666138"/>
    <lineage>
        <taxon>Bacteria</taxon>
        <taxon>Bacillati</taxon>
        <taxon>Bacillota</taxon>
        <taxon>Clostridia</taxon>
        <taxon>Eubacteriales</taxon>
        <taxon>Oscillospiraceae</taxon>
        <taxon>Caproicibacterium</taxon>
    </lineage>
</organism>
<feature type="transmembrane region" description="Helical" evidence="6">
    <location>
        <begin position="217"/>
        <end position="235"/>
    </location>
</feature>
<name>A0A859DQB9_9FIRM</name>
<evidence type="ECO:0000256" key="4">
    <source>
        <dbReference type="ARBA" id="ARBA00022989"/>
    </source>
</evidence>
<evidence type="ECO:0000313" key="9">
    <source>
        <dbReference type="Proteomes" id="UP000501316"/>
    </source>
</evidence>
<dbReference type="PANTHER" id="PTHR32196">
    <property type="entry name" value="ABC TRANSPORTER PERMEASE PROTEIN YPHD-RELATED-RELATED"/>
    <property type="match status" value="1"/>
</dbReference>
<dbReference type="InterPro" id="IPR001851">
    <property type="entry name" value="ABC_transp_permease"/>
</dbReference>
<dbReference type="Proteomes" id="UP000501316">
    <property type="component" value="Chromosome"/>
</dbReference>
<evidence type="ECO:0000256" key="6">
    <source>
        <dbReference type="SAM" id="Phobius"/>
    </source>
</evidence>
<dbReference type="EMBL" id="CP046161">
    <property type="protein sequence ID" value="QKO29682.1"/>
    <property type="molecule type" value="Genomic_DNA"/>
</dbReference>
<reference evidence="8" key="2">
    <citation type="journal article" date="2021" name="Appl. Environ. Microbiol.">
        <title>Adaptability of a Caproate-Producing Bacterium Contributes to Its Dominance in an Anaerobic Fermentation System.</title>
        <authorList>
            <person name="Wang H."/>
            <person name="Gu Y."/>
            <person name="Zhou W."/>
            <person name="Zhao D."/>
            <person name="Qiao Z."/>
            <person name="Zheng J."/>
            <person name="Gao J."/>
            <person name="Chen X."/>
            <person name="Ren C."/>
            <person name="Xu Y."/>
        </authorList>
    </citation>
    <scope>NUCLEOTIDE SEQUENCE</scope>
    <source>
        <strain evidence="8">JNU-WLY1368</strain>
    </source>
</reference>